<feature type="region of interest" description="Disordered" evidence="9">
    <location>
        <begin position="510"/>
        <end position="529"/>
    </location>
</feature>
<dbReference type="PANTHER" id="PTHR30026:SF20">
    <property type="entry name" value="OUTER MEMBRANE PROTEIN TOLC"/>
    <property type="match status" value="1"/>
</dbReference>
<reference evidence="10 11" key="1">
    <citation type="submission" date="2019-03" db="EMBL/GenBank/DDBJ databases">
        <title>Genomic Encyclopedia of Type Strains, Phase IV (KMG-IV): sequencing the most valuable type-strain genomes for metagenomic binning, comparative biology and taxonomic classification.</title>
        <authorList>
            <person name="Goeker M."/>
        </authorList>
    </citation>
    <scope>NUCLEOTIDE SEQUENCE [LARGE SCALE GENOMIC DNA]</scope>
    <source>
        <strain evidence="10 11">DSM 103428</strain>
    </source>
</reference>
<gene>
    <name evidence="10" type="ORF">C7378_3210</name>
</gene>
<evidence type="ECO:0000256" key="8">
    <source>
        <dbReference type="SAM" id="Coils"/>
    </source>
</evidence>
<dbReference type="SUPFAM" id="SSF56954">
    <property type="entry name" value="Outer membrane efflux proteins (OEP)"/>
    <property type="match status" value="1"/>
</dbReference>
<evidence type="ECO:0000256" key="9">
    <source>
        <dbReference type="SAM" id="MobiDB-lite"/>
    </source>
</evidence>
<evidence type="ECO:0000256" key="2">
    <source>
        <dbReference type="ARBA" id="ARBA00007613"/>
    </source>
</evidence>
<dbReference type="AlphaFoldDB" id="A0A4V2PUJ7"/>
<evidence type="ECO:0000256" key="6">
    <source>
        <dbReference type="ARBA" id="ARBA00023136"/>
    </source>
</evidence>
<feature type="coiled-coil region" evidence="8">
    <location>
        <begin position="394"/>
        <end position="421"/>
    </location>
</feature>
<keyword evidence="7" id="KW-0998">Cell outer membrane</keyword>
<name>A0A4V2PUJ7_9BACT</name>
<sequence length="529" mass="57906">MHHLECISNLPIVFGNLAAASQSKALTDMKKSSRFRHLAVGFCLAACGILQAGAQSNPDNSAANAYSGSVQTLSPTAEVMPLSLDEAIRLGIQNNLALTLARQNQKQAEAQKLQTLNLFLPEVSLQGQLAFHQLNLAAQGFRPGLLPEFAGLLPAGGSINFPFVVKVTTQQGQINLDQTLFNWAGFDLYRALRSNTRAAYYDAESSRGLVVLNVGNSYLQALADQAQLDYARSLLRTDDQLLYQAVEKHRAGVVPNVDELRARVQDQQQQQVVIADEARLQKDIISLSRQIGVPPGQRVKLTETAPYADIAAVSLDEARAQAYANRQDYQSLKQKMEVARLEHSAAVHERLPTLKFGGNYGVTGVSGGIYHGTFAAMGTLEIPLFQEAKFRGDRDVAEAQLDSLRAQFADLRLKIEQQLRDSLLDLKTDAEMVRVARSNVELSTVALEQATERFRAGIDDNLPVTQAQSTLARAQAQYVSDVYRFNQTKLGFARSLGIIDTQYKTYLQGGHPPAIKNDRAAESASAARP</sequence>
<keyword evidence="5" id="KW-0812">Transmembrane</keyword>
<comment type="subcellular location">
    <subcellularLocation>
        <location evidence="1">Cell outer membrane</location>
    </subcellularLocation>
</comment>
<keyword evidence="6" id="KW-0472">Membrane</keyword>
<dbReference type="Pfam" id="PF02321">
    <property type="entry name" value="OEP"/>
    <property type="match status" value="2"/>
</dbReference>
<dbReference type="InterPro" id="IPR051906">
    <property type="entry name" value="TolC-like"/>
</dbReference>
<evidence type="ECO:0000256" key="1">
    <source>
        <dbReference type="ARBA" id="ARBA00004442"/>
    </source>
</evidence>
<evidence type="ECO:0000256" key="4">
    <source>
        <dbReference type="ARBA" id="ARBA00022452"/>
    </source>
</evidence>
<proteinExistence type="inferred from homology"/>
<dbReference type="GO" id="GO:0009279">
    <property type="term" value="C:cell outer membrane"/>
    <property type="evidence" value="ECO:0007669"/>
    <property type="project" value="UniProtKB-SubCell"/>
</dbReference>
<dbReference type="GO" id="GO:1990281">
    <property type="term" value="C:efflux pump complex"/>
    <property type="evidence" value="ECO:0007669"/>
    <property type="project" value="TreeGrafter"/>
</dbReference>
<dbReference type="OrthoDB" id="104898at2"/>
<organism evidence="10 11">
    <name type="scientific">Acidipila rosea</name>
    <dbReference type="NCBI Taxonomy" id="768535"/>
    <lineage>
        <taxon>Bacteria</taxon>
        <taxon>Pseudomonadati</taxon>
        <taxon>Acidobacteriota</taxon>
        <taxon>Terriglobia</taxon>
        <taxon>Terriglobales</taxon>
        <taxon>Acidobacteriaceae</taxon>
        <taxon>Acidipila</taxon>
    </lineage>
</organism>
<comment type="similarity">
    <text evidence="2">Belongs to the outer membrane factor (OMF) (TC 1.B.17) family.</text>
</comment>
<dbReference type="GO" id="GO:0015288">
    <property type="term" value="F:porin activity"/>
    <property type="evidence" value="ECO:0007669"/>
    <property type="project" value="TreeGrafter"/>
</dbReference>
<dbReference type="GO" id="GO:0015562">
    <property type="term" value="F:efflux transmembrane transporter activity"/>
    <property type="evidence" value="ECO:0007669"/>
    <property type="project" value="InterPro"/>
</dbReference>
<keyword evidence="11" id="KW-1185">Reference proteome</keyword>
<accession>A0A4V2PUJ7</accession>
<comment type="caution">
    <text evidence="10">The sequence shown here is derived from an EMBL/GenBank/DDBJ whole genome shotgun (WGS) entry which is preliminary data.</text>
</comment>
<keyword evidence="4" id="KW-1134">Transmembrane beta strand</keyword>
<dbReference type="Gene3D" id="1.20.1600.10">
    <property type="entry name" value="Outer membrane efflux proteins (OEP)"/>
    <property type="match status" value="1"/>
</dbReference>
<protein>
    <submittedName>
        <fullName evidence="10">Outer membrane protein TolC</fullName>
    </submittedName>
</protein>
<evidence type="ECO:0000313" key="10">
    <source>
        <dbReference type="EMBL" id="TCK70821.1"/>
    </source>
</evidence>
<dbReference type="PANTHER" id="PTHR30026">
    <property type="entry name" value="OUTER MEMBRANE PROTEIN TOLC"/>
    <property type="match status" value="1"/>
</dbReference>
<evidence type="ECO:0000256" key="3">
    <source>
        <dbReference type="ARBA" id="ARBA00022448"/>
    </source>
</evidence>
<keyword evidence="8" id="KW-0175">Coiled coil</keyword>
<evidence type="ECO:0000256" key="5">
    <source>
        <dbReference type="ARBA" id="ARBA00022692"/>
    </source>
</evidence>
<evidence type="ECO:0000313" key="11">
    <source>
        <dbReference type="Proteomes" id="UP000295210"/>
    </source>
</evidence>
<dbReference type="InterPro" id="IPR003423">
    <property type="entry name" value="OMP_efflux"/>
</dbReference>
<evidence type="ECO:0000256" key="7">
    <source>
        <dbReference type="ARBA" id="ARBA00023237"/>
    </source>
</evidence>
<dbReference type="EMBL" id="SMGK01000006">
    <property type="protein sequence ID" value="TCK70821.1"/>
    <property type="molecule type" value="Genomic_DNA"/>
</dbReference>
<keyword evidence="3" id="KW-0813">Transport</keyword>
<dbReference type="Proteomes" id="UP000295210">
    <property type="component" value="Unassembled WGS sequence"/>
</dbReference>